<dbReference type="GO" id="GO:0043138">
    <property type="term" value="F:3'-5' DNA helicase activity"/>
    <property type="evidence" value="ECO:0007669"/>
    <property type="project" value="UniProtKB-EC"/>
</dbReference>
<accession>E6SJA3</accession>
<dbReference type="PANTHER" id="PTHR30580">
    <property type="entry name" value="PRIMOSOMAL PROTEIN N"/>
    <property type="match status" value="1"/>
</dbReference>
<evidence type="ECO:0000256" key="2">
    <source>
        <dbReference type="ARBA" id="ARBA00022705"/>
    </source>
</evidence>
<dbReference type="GO" id="GO:0006270">
    <property type="term" value="P:DNA replication initiation"/>
    <property type="evidence" value="ECO:0007669"/>
    <property type="project" value="TreeGrafter"/>
</dbReference>
<evidence type="ECO:0000256" key="11">
    <source>
        <dbReference type="ARBA" id="ARBA00048988"/>
    </source>
</evidence>
<proteinExistence type="inferred from homology"/>
<dbReference type="Pfam" id="PF18074">
    <property type="entry name" value="PriA_C"/>
    <property type="match status" value="1"/>
</dbReference>
<evidence type="ECO:0000256" key="12">
    <source>
        <dbReference type="HAMAP-Rule" id="MF_00983"/>
    </source>
</evidence>
<dbReference type="Pfam" id="PF00270">
    <property type="entry name" value="DEAD"/>
    <property type="match status" value="1"/>
</dbReference>
<dbReference type="GO" id="GO:0003677">
    <property type="term" value="F:DNA binding"/>
    <property type="evidence" value="ECO:0007669"/>
    <property type="project" value="UniProtKB-UniRule"/>
</dbReference>
<feature type="region of interest" description="Disordered" evidence="13">
    <location>
        <begin position="229"/>
        <end position="248"/>
    </location>
</feature>
<comment type="function">
    <text evidence="12">Initiates the restart of stalled replication forks, which reloads the replicative helicase on sites other than the origin of replication. Recognizes and binds to abandoned replication forks and remodels them to uncover a helicase loading site. Promotes assembly of the primosome at these replication forks.</text>
</comment>
<dbReference type="PROSITE" id="PS51192">
    <property type="entry name" value="HELICASE_ATP_BIND_1"/>
    <property type="match status" value="1"/>
</dbReference>
<evidence type="ECO:0000256" key="5">
    <source>
        <dbReference type="ARBA" id="ARBA00022801"/>
    </source>
</evidence>
<dbReference type="GO" id="GO:0006310">
    <property type="term" value="P:DNA recombination"/>
    <property type="evidence" value="ECO:0007669"/>
    <property type="project" value="InterPro"/>
</dbReference>
<dbReference type="HOGENOM" id="CLU_013353_3_1_9"/>
<feature type="binding site" evidence="12">
    <location>
        <position position="578"/>
    </location>
    <ligand>
        <name>Zn(2+)</name>
        <dbReference type="ChEBI" id="CHEBI:29105"/>
        <label>1</label>
    </ligand>
</feature>
<dbReference type="OrthoDB" id="9759544at2"/>
<feature type="binding site" evidence="12">
    <location>
        <position position="562"/>
    </location>
    <ligand>
        <name>Zn(2+)</name>
        <dbReference type="ChEBI" id="CHEBI:29105"/>
        <label>2</label>
    </ligand>
</feature>
<evidence type="ECO:0000256" key="3">
    <source>
        <dbReference type="ARBA" id="ARBA00022723"/>
    </source>
</evidence>
<dbReference type="EMBL" id="CP002344">
    <property type="protein sequence ID" value="ADU51031.1"/>
    <property type="molecule type" value="Genomic_DNA"/>
</dbReference>
<keyword evidence="5 12" id="KW-0378">Hydrolase</keyword>
<dbReference type="InterPro" id="IPR014001">
    <property type="entry name" value="Helicase_ATP-bd"/>
</dbReference>
<feature type="region of interest" description="Disordered" evidence="13">
    <location>
        <begin position="267"/>
        <end position="304"/>
    </location>
</feature>
<keyword evidence="10 12" id="KW-0413">Isomerase</keyword>
<keyword evidence="2 12" id="KW-0235">DNA replication</keyword>
<dbReference type="Gene3D" id="3.40.50.300">
    <property type="entry name" value="P-loop containing nucleotide triphosphate hydrolases"/>
    <property type="match status" value="2"/>
</dbReference>
<keyword evidence="4 12" id="KW-0547">Nucleotide-binding</keyword>
<keyword evidence="8 12" id="KW-0067">ATP-binding</keyword>
<reference evidence="16" key="2">
    <citation type="journal article" date="2010" name="Stand. Genomic Sci.">
        <title>Complete genome sequence of Thermaerobacter marianensis type strain (7p75aT).</title>
        <authorList>
            <person name="Han C."/>
            <person name="Gu W."/>
            <person name="Zhang X."/>
            <person name="Lapidus A."/>
            <person name="Nolan M."/>
            <person name="Copeland A."/>
            <person name="Lucas S."/>
            <person name="Glavina Del Rio T."/>
            <person name="Tice H."/>
            <person name="Cheng J."/>
            <person name="Tapia R."/>
            <person name="Goodwin L."/>
            <person name="Pitluck S."/>
            <person name="Pagani I."/>
            <person name="Ivanova N."/>
            <person name="Mavromatis K."/>
            <person name="Mikhailova N."/>
            <person name="Pati A."/>
            <person name="Chen A."/>
            <person name="Palaniappan K."/>
            <person name="Land M."/>
            <person name="Hauser L."/>
            <person name="Chang Y."/>
            <person name="Jeffries C."/>
            <person name="Schneider S."/>
            <person name="Rohde M."/>
            <person name="Goker M."/>
            <person name="Pukall R."/>
            <person name="Woyke T."/>
            <person name="Bristow J."/>
            <person name="Eisen J."/>
            <person name="Markowitz V."/>
            <person name="Hugenholtz P."/>
            <person name="Kyrpides N."/>
            <person name="Klenk H."/>
            <person name="Detter J."/>
        </authorList>
    </citation>
    <scope>NUCLEOTIDE SEQUENCE [LARGE SCALE GENOMIC DNA]</scope>
    <source>
        <strain evidence="16">ATCC 700841 / DSM 12885 / JCM 10246 / 7p75a</strain>
    </source>
</reference>
<gene>
    <name evidence="12" type="primary">priA</name>
    <name evidence="15" type="ordered locus">Tmar_0917</name>
</gene>
<keyword evidence="1 12" id="KW-0639">Primosome</keyword>
<feature type="binding site" evidence="12">
    <location>
        <position position="544"/>
    </location>
    <ligand>
        <name>Zn(2+)</name>
        <dbReference type="ChEBI" id="CHEBI:29105"/>
        <label>2</label>
    </ligand>
</feature>
<dbReference type="eggNOG" id="COG1198">
    <property type="taxonomic scope" value="Bacteria"/>
</dbReference>
<dbReference type="GO" id="GO:0006269">
    <property type="term" value="P:DNA replication, synthesis of primer"/>
    <property type="evidence" value="ECO:0007669"/>
    <property type="project" value="UniProtKB-KW"/>
</dbReference>
<feature type="domain" description="Helicase ATP-binding" evidence="14">
    <location>
        <begin position="304"/>
        <end position="470"/>
    </location>
</feature>
<dbReference type="GO" id="GO:0005524">
    <property type="term" value="F:ATP binding"/>
    <property type="evidence" value="ECO:0007669"/>
    <property type="project" value="UniProtKB-UniRule"/>
</dbReference>
<dbReference type="EC" id="5.6.2.4" evidence="12"/>
<evidence type="ECO:0000313" key="15">
    <source>
        <dbReference type="EMBL" id="ADU51031.1"/>
    </source>
</evidence>
<dbReference type="InterPro" id="IPR005259">
    <property type="entry name" value="PriA"/>
</dbReference>
<feature type="compositionally biased region" description="Low complexity" evidence="13">
    <location>
        <begin position="267"/>
        <end position="278"/>
    </location>
</feature>
<dbReference type="STRING" id="644966.Tmar_0917"/>
<dbReference type="CDD" id="cd17929">
    <property type="entry name" value="DEXHc_priA"/>
    <property type="match status" value="1"/>
</dbReference>
<evidence type="ECO:0000256" key="1">
    <source>
        <dbReference type="ARBA" id="ARBA00022515"/>
    </source>
</evidence>
<dbReference type="PANTHER" id="PTHR30580:SF0">
    <property type="entry name" value="PRIMOSOMAL PROTEIN N"/>
    <property type="match status" value="1"/>
</dbReference>
<dbReference type="InterPro" id="IPR001650">
    <property type="entry name" value="Helicase_C-like"/>
</dbReference>
<dbReference type="InterPro" id="IPR011545">
    <property type="entry name" value="DEAD/DEAH_box_helicase_dom"/>
</dbReference>
<dbReference type="GO" id="GO:1990077">
    <property type="term" value="C:primosome complex"/>
    <property type="evidence" value="ECO:0007669"/>
    <property type="project" value="UniProtKB-UniRule"/>
</dbReference>
<dbReference type="SMART" id="SM00490">
    <property type="entry name" value="HELICc"/>
    <property type="match status" value="1"/>
</dbReference>
<keyword evidence="6 12" id="KW-0347">Helicase</keyword>
<dbReference type="Gene3D" id="3.40.1440.60">
    <property type="entry name" value="PriA, 3(prime) DNA-binding domain"/>
    <property type="match status" value="1"/>
</dbReference>
<evidence type="ECO:0000256" key="13">
    <source>
        <dbReference type="SAM" id="MobiDB-lite"/>
    </source>
</evidence>
<dbReference type="AlphaFoldDB" id="E6SJA3"/>
<dbReference type="InterPro" id="IPR042115">
    <property type="entry name" value="PriA_3primeBD_sf"/>
</dbReference>
<protein>
    <recommendedName>
        <fullName evidence="12">Replication restart protein PriA</fullName>
    </recommendedName>
    <alternativeName>
        <fullName evidence="12">ATP-dependent DNA helicase PriA</fullName>
        <ecNumber evidence="12">5.6.2.4</ecNumber>
    </alternativeName>
    <alternativeName>
        <fullName evidence="12">DNA 3'-5' helicase PriA</fullName>
    </alternativeName>
</protein>
<dbReference type="CDD" id="cd18804">
    <property type="entry name" value="SF2_C_priA"/>
    <property type="match status" value="1"/>
</dbReference>
<dbReference type="KEGG" id="tmr:Tmar_0917"/>
<comment type="cofactor">
    <cofactor evidence="12">
        <name>Zn(2+)</name>
        <dbReference type="ChEBI" id="CHEBI:29105"/>
    </cofactor>
    <text evidence="12">Binds 2 zinc ions per subunit.</text>
</comment>
<dbReference type="HAMAP" id="MF_00983">
    <property type="entry name" value="PriA"/>
    <property type="match status" value="1"/>
</dbReference>
<comment type="catalytic activity">
    <reaction evidence="11 12">
        <text>ATP + H2O = ADP + phosphate + H(+)</text>
        <dbReference type="Rhea" id="RHEA:13065"/>
        <dbReference type="ChEBI" id="CHEBI:15377"/>
        <dbReference type="ChEBI" id="CHEBI:15378"/>
        <dbReference type="ChEBI" id="CHEBI:30616"/>
        <dbReference type="ChEBI" id="CHEBI:43474"/>
        <dbReference type="ChEBI" id="CHEBI:456216"/>
        <dbReference type="EC" id="5.6.2.4"/>
    </reaction>
</comment>
<evidence type="ECO:0000256" key="10">
    <source>
        <dbReference type="ARBA" id="ARBA00023235"/>
    </source>
</evidence>
<keyword evidence="3 12" id="KW-0479">Metal-binding</keyword>
<evidence type="ECO:0000256" key="8">
    <source>
        <dbReference type="ARBA" id="ARBA00022840"/>
    </source>
</evidence>
<comment type="similarity">
    <text evidence="12">Belongs to the helicase family. PriA subfamily.</text>
</comment>
<dbReference type="GO" id="GO:0006302">
    <property type="term" value="P:double-strand break repair"/>
    <property type="evidence" value="ECO:0007669"/>
    <property type="project" value="InterPro"/>
</dbReference>
<evidence type="ECO:0000256" key="9">
    <source>
        <dbReference type="ARBA" id="ARBA00023125"/>
    </source>
</evidence>
<comment type="catalytic activity">
    <reaction evidence="12">
        <text>Couples ATP hydrolysis with the unwinding of duplex DNA by translocating in the 3'-5' direction.</text>
        <dbReference type="EC" id="5.6.2.4"/>
    </reaction>
</comment>
<dbReference type="InterPro" id="IPR027417">
    <property type="entry name" value="P-loop_NTPase"/>
</dbReference>
<dbReference type="NCBIfam" id="TIGR00595">
    <property type="entry name" value="priA"/>
    <property type="match status" value="1"/>
</dbReference>
<feature type="compositionally biased region" description="Low complexity" evidence="13">
    <location>
        <begin position="289"/>
        <end position="300"/>
    </location>
</feature>
<dbReference type="FunFam" id="3.40.1440.60:FF:000001">
    <property type="entry name" value="Primosomal protein N"/>
    <property type="match status" value="1"/>
</dbReference>
<dbReference type="InterPro" id="IPR041222">
    <property type="entry name" value="PriA_3primeBD"/>
</dbReference>
<dbReference type="GO" id="GO:0008270">
    <property type="term" value="F:zinc ion binding"/>
    <property type="evidence" value="ECO:0007669"/>
    <property type="project" value="UniProtKB-UniRule"/>
</dbReference>
<organism evidence="15 16">
    <name type="scientific">Thermaerobacter marianensis (strain ATCC 700841 / DSM 12885 / JCM 10246 / 7p75a)</name>
    <dbReference type="NCBI Taxonomy" id="644966"/>
    <lineage>
        <taxon>Bacteria</taxon>
        <taxon>Bacillati</taxon>
        <taxon>Bacillota</taxon>
        <taxon>Clostridia</taxon>
        <taxon>Eubacteriales</taxon>
        <taxon>Clostridiales Family XVII. Incertae Sedis</taxon>
        <taxon>Thermaerobacter</taxon>
    </lineage>
</organism>
<evidence type="ECO:0000256" key="4">
    <source>
        <dbReference type="ARBA" id="ARBA00022741"/>
    </source>
</evidence>
<dbReference type="Proteomes" id="UP000008915">
    <property type="component" value="Chromosome"/>
</dbReference>
<feature type="binding site" evidence="12">
    <location>
        <position position="535"/>
    </location>
    <ligand>
        <name>Zn(2+)</name>
        <dbReference type="ChEBI" id="CHEBI:29105"/>
        <label>1</label>
    </ligand>
</feature>
<dbReference type="GO" id="GO:0016887">
    <property type="term" value="F:ATP hydrolysis activity"/>
    <property type="evidence" value="ECO:0007669"/>
    <property type="project" value="RHEA"/>
</dbReference>
<feature type="binding site" evidence="12">
    <location>
        <position position="532"/>
    </location>
    <ligand>
        <name>Zn(2+)</name>
        <dbReference type="ChEBI" id="CHEBI:29105"/>
        <label>1</label>
    </ligand>
</feature>
<comment type="subunit">
    <text evidence="12">Component of the replication restart primosome.</text>
</comment>
<feature type="binding site" evidence="12">
    <location>
        <position position="575"/>
    </location>
    <ligand>
        <name>Zn(2+)</name>
        <dbReference type="ChEBI" id="CHEBI:29105"/>
        <label>1</label>
    </ligand>
</feature>
<evidence type="ECO:0000256" key="7">
    <source>
        <dbReference type="ARBA" id="ARBA00022833"/>
    </source>
</evidence>
<evidence type="ECO:0000256" key="6">
    <source>
        <dbReference type="ARBA" id="ARBA00022806"/>
    </source>
</evidence>
<dbReference type="FunFam" id="3.40.50.300:FF:000489">
    <property type="entry name" value="Primosome assembly protein PriA"/>
    <property type="match status" value="1"/>
</dbReference>
<dbReference type="Pfam" id="PF00271">
    <property type="entry name" value="Helicase_C"/>
    <property type="match status" value="1"/>
</dbReference>
<feature type="binding site" evidence="12">
    <location>
        <position position="541"/>
    </location>
    <ligand>
        <name>Zn(2+)</name>
        <dbReference type="ChEBI" id="CHEBI:29105"/>
        <label>2</label>
    </ligand>
</feature>
<sequence length="833" mass="89749">MTAAGQEPSGPQPPLRSVPAPAPSPSGSGEEGAAGRPLLAEVVVDIAAPDVDRVFHFLIPPALEGRLEVGHRVIVPFGPRRVEGTVVGFTGRAEVPPERLRPVAALQDPVPVLTPALIELARWMEDRYLCLFVQALRAMLPPGARGDRVRLAPRVWVRLTLDPAQAREQAAALARRAPRQAAVLERLAELGPHGAVPQATLLQAAGASPGALKALARKGWIALEEREPALEEPAAAAEPPAPPPPLTPEQEAVWRRLEAVLVAGSSAAGPAGGRVPPGQQGLAGEPFPAGQAASAGSGVAPHGTAGGRPPAAFLLHGVTGSGKTEIYLRAIAAVLAQGQGAICLVPEIALTPQTVARFRARFGNRVAVLHSAMTPAQRLATWRAIRAGRKPVVVGARSAVFAPLPNLGLIVVDEEHETSYKQEETPRYHAREVALARARLEGAAVILGSATPSVETYHRALEGELGLLELAQRVGRRPLPEVEIVDLRQEFEAGHRSLFSRRLLELMRERLAAREQVLLFLNRRGYHTVLLCRECGFVLRCPHCDVSLTVHQLPSGRLVCRCHYCDHRQVPPATCPHCGGVAVHPFGLGTQKVEETARKLFPGARIQRMDADVTARRGSHEAIYRQFAAGRIDVLIGTQMIAKGWDVPGVTLVGVVSADTALHMPDFRRQERTFQLLEQVAGRAGRGPRAGRVVIQTYSPDHPCLQAVARHDYRALFDLEVAERRELGFPPFGHLIRAVVAGPERPPVERAATRLALAWRQAVDDAGVRAGTVTPAAPAPIERLRGRWRWHVLARAADGAALRAATRTALERLRGAWPRDVQVQVDVDPYSML</sequence>
<evidence type="ECO:0000313" key="16">
    <source>
        <dbReference type="Proteomes" id="UP000008915"/>
    </source>
</evidence>
<dbReference type="SUPFAM" id="SSF52540">
    <property type="entry name" value="P-loop containing nucleoside triphosphate hydrolases"/>
    <property type="match status" value="1"/>
</dbReference>
<name>E6SJA3_THEM7</name>
<dbReference type="Pfam" id="PF17764">
    <property type="entry name" value="PriA_3primeBD"/>
    <property type="match status" value="1"/>
</dbReference>
<dbReference type="InterPro" id="IPR041236">
    <property type="entry name" value="PriA_C"/>
</dbReference>
<feature type="binding site" evidence="12">
    <location>
        <position position="565"/>
    </location>
    <ligand>
        <name>Zn(2+)</name>
        <dbReference type="ChEBI" id="CHEBI:29105"/>
        <label>2</label>
    </ligand>
</feature>
<reference evidence="15 16" key="1">
    <citation type="journal article" date="2010" name="Stand. Genomic Sci.">
        <title>Complete genome sequence of Thermaerobacter marianensis type strain (7p75a).</title>
        <authorList>
            <person name="Han C."/>
            <person name="Gu W."/>
            <person name="Zhang X."/>
            <person name="Lapidus A."/>
            <person name="Nolan M."/>
            <person name="Copeland A."/>
            <person name="Lucas S."/>
            <person name="Del Rio T.G."/>
            <person name="Tice H."/>
            <person name="Cheng J.F."/>
            <person name="Tapia R."/>
            <person name="Goodwin L."/>
            <person name="Pitluck S."/>
            <person name="Pagani I."/>
            <person name="Ivanova N."/>
            <person name="Mavromatis K."/>
            <person name="Mikhailova N."/>
            <person name="Pati A."/>
            <person name="Chen A."/>
            <person name="Palaniappan K."/>
            <person name="Land M."/>
            <person name="Hauser L."/>
            <person name="Chang Y.J."/>
            <person name="Jeffries C.D."/>
            <person name="Schneider S."/>
            <person name="Rohde M."/>
            <person name="Goker M."/>
            <person name="Pukall R."/>
            <person name="Woyke T."/>
            <person name="Bristow J."/>
            <person name="Eisen J.A."/>
            <person name="Markowitz V."/>
            <person name="Hugenholtz P."/>
            <person name="Kyrpides N.C."/>
            <person name="Klenk H.P."/>
            <person name="Detter J.C."/>
        </authorList>
    </citation>
    <scope>NUCLEOTIDE SEQUENCE [LARGE SCALE GENOMIC DNA]</scope>
    <source>
        <strain evidence="16">ATCC 700841 / DSM 12885 / JCM 10246 / 7p75a</strain>
    </source>
</reference>
<evidence type="ECO:0000259" key="14">
    <source>
        <dbReference type="PROSITE" id="PS51192"/>
    </source>
</evidence>
<keyword evidence="9 12" id="KW-0238">DNA-binding</keyword>
<keyword evidence="7 12" id="KW-0862">Zinc</keyword>
<feature type="region of interest" description="Disordered" evidence="13">
    <location>
        <begin position="1"/>
        <end position="33"/>
    </location>
</feature>
<feature type="compositionally biased region" description="Pro residues" evidence="13">
    <location>
        <begin position="10"/>
        <end position="24"/>
    </location>
</feature>
<keyword evidence="16" id="KW-1185">Reference proteome</keyword>
<dbReference type="SMART" id="SM00487">
    <property type="entry name" value="DEXDc"/>
    <property type="match status" value="1"/>
</dbReference>